<dbReference type="AlphaFoldDB" id="A0A918QJ36"/>
<protein>
    <submittedName>
        <fullName evidence="2">Uncharacterized protein</fullName>
    </submittedName>
</protein>
<feature type="region of interest" description="Disordered" evidence="1">
    <location>
        <begin position="1"/>
        <end position="32"/>
    </location>
</feature>
<dbReference type="Gene3D" id="2.40.50.140">
    <property type="entry name" value="Nucleic acid-binding proteins"/>
    <property type="match status" value="1"/>
</dbReference>
<evidence type="ECO:0000256" key="1">
    <source>
        <dbReference type="SAM" id="MobiDB-lite"/>
    </source>
</evidence>
<evidence type="ECO:0000313" key="2">
    <source>
        <dbReference type="EMBL" id="GGZ48027.1"/>
    </source>
</evidence>
<evidence type="ECO:0000313" key="3">
    <source>
        <dbReference type="Proteomes" id="UP000634660"/>
    </source>
</evidence>
<dbReference type="Proteomes" id="UP000634660">
    <property type="component" value="Unassembled WGS sequence"/>
</dbReference>
<organism evidence="2 3">
    <name type="scientific">Streptomyces subrutilus</name>
    <dbReference type="NCBI Taxonomy" id="36818"/>
    <lineage>
        <taxon>Bacteria</taxon>
        <taxon>Bacillati</taxon>
        <taxon>Actinomycetota</taxon>
        <taxon>Actinomycetes</taxon>
        <taxon>Kitasatosporales</taxon>
        <taxon>Streptomycetaceae</taxon>
        <taxon>Streptomyces</taxon>
    </lineage>
</organism>
<feature type="compositionally biased region" description="Basic and acidic residues" evidence="1">
    <location>
        <begin position="1"/>
        <end position="18"/>
    </location>
</feature>
<accession>A0A918QJ36</accession>
<reference evidence="2" key="2">
    <citation type="submission" date="2020-09" db="EMBL/GenBank/DDBJ databases">
        <authorList>
            <person name="Sun Q."/>
            <person name="Ohkuma M."/>
        </authorList>
    </citation>
    <scope>NUCLEOTIDE SEQUENCE</scope>
    <source>
        <strain evidence="2">JCM 4834</strain>
    </source>
</reference>
<name>A0A918QJ36_9ACTN</name>
<sequence>MERAGDSAPRRTVEDRKPGVNHPDTDLDPDPVGLIGRVTVSIPADGPGEVLVPLRGGSEAFAAWSAAPVALHTQVVVTDRSSARSVTVEPLNPL</sequence>
<dbReference type="InterPro" id="IPR012340">
    <property type="entry name" value="NA-bd_OB-fold"/>
</dbReference>
<comment type="caution">
    <text evidence="2">The sequence shown here is derived from an EMBL/GenBank/DDBJ whole genome shotgun (WGS) entry which is preliminary data.</text>
</comment>
<gene>
    <name evidence="2" type="ORF">GCM10010371_04240</name>
</gene>
<proteinExistence type="predicted"/>
<reference evidence="2" key="1">
    <citation type="journal article" date="2014" name="Int. J. Syst. Evol. Microbiol.">
        <title>Complete genome sequence of Corynebacterium casei LMG S-19264T (=DSM 44701T), isolated from a smear-ripened cheese.</title>
        <authorList>
            <consortium name="US DOE Joint Genome Institute (JGI-PGF)"/>
            <person name="Walter F."/>
            <person name="Albersmeier A."/>
            <person name="Kalinowski J."/>
            <person name="Ruckert C."/>
        </authorList>
    </citation>
    <scope>NUCLEOTIDE SEQUENCE</scope>
    <source>
        <strain evidence="2">JCM 4834</strain>
    </source>
</reference>
<dbReference type="EMBL" id="BMVX01000001">
    <property type="protein sequence ID" value="GGZ48027.1"/>
    <property type="molecule type" value="Genomic_DNA"/>
</dbReference>